<dbReference type="InterPro" id="IPR050858">
    <property type="entry name" value="Mal-CoA-ACP_Trans/PKS_FabD"/>
</dbReference>
<dbReference type="SUPFAM" id="SSF52151">
    <property type="entry name" value="FabD/lysophospholipase-like"/>
    <property type="match status" value="1"/>
</dbReference>
<proteinExistence type="predicted"/>
<evidence type="ECO:0000256" key="3">
    <source>
        <dbReference type="ARBA" id="ARBA00023315"/>
    </source>
</evidence>
<sequence length="395" mass="43107">MTTMKIFMFPGQGSQAKGMGAALFDRFDGLARQASDVLGYSIRELCLDDPRDELKDTRFTQPALYVVNALSYFARVEDGGSDPDFVMGHSLGEFNALLAAGCFDFLTGLKLVRYRGELMGRAANGAMAAIVNADQASIERMLAENGLTQLSLANYNTPSQIVISGAAAEMTKARPLFSQGRMRFYPLATSGAFHSPFMRAAREEFARFLQSFRFAAPRVPVISNVTARPYEPDGIDVRLAGQIDSAVRWCDSVQYLLGVAERRGEPAVFEELGHGEVLARLVQTIREQTPADLIAGLAGEADVMAMTGEKEAEAMVGAAAPARRPGAALTDSRSAAEKVADWNRHHPVGTRVSSTRPEYRDLVTRTEAVLLFNHRAAVYMNGYHGYFDLDELTAV</sequence>
<dbReference type="SMART" id="SM00827">
    <property type="entry name" value="PKS_AT"/>
    <property type="match status" value="1"/>
</dbReference>
<dbReference type="NCBIfam" id="TIGR00128">
    <property type="entry name" value="fabD"/>
    <property type="match status" value="1"/>
</dbReference>
<dbReference type="EMBL" id="JH692066">
    <property type="protein sequence ID" value="EIP85588.1"/>
    <property type="molecule type" value="Genomic_DNA"/>
</dbReference>
<evidence type="ECO:0000313" key="7">
    <source>
        <dbReference type="Proteomes" id="UP000004682"/>
    </source>
</evidence>
<dbReference type="InterPro" id="IPR001227">
    <property type="entry name" value="Ac_transferase_dom_sf"/>
</dbReference>
<keyword evidence="3" id="KW-0012">Acyltransferase</keyword>
<accession>A0ABN0G094</accession>
<keyword evidence="7" id="KW-1185">Reference proteome</keyword>
<name>A0ABN0G094_9BURK</name>
<keyword evidence="2" id="KW-0808">Transferase</keyword>
<dbReference type="InterPro" id="IPR014043">
    <property type="entry name" value="Acyl_transferase_dom"/>
</dbReference>
<dbReference type="InterPro" id="IPR004410">
    <property type="entry name" value="Malonyl_CoA-ACP_transAc_FabD"/>
</dbReference>
<dbReference type="InterPro" id="IPR016036">
    <property type="entry name" value="Malonyl_transacylase_ACP-bd"/>
</dbReference>
<evidence type="ECO:0000313" key="6">
    <source>
        <dbReference type="EMBL" id="EIP85588.1"/>
    </source>
</evidence>
<dbReference type="Proteomes" id="UP000004682">
    <property type="component" value="Unassembled WGS sequence"/>
</dbReference>
<dbReference type="InterPro" id="IPR016035">
    <property type="entry name" value="Acyl_Trfase/lysoPLipase"/>
</dbReference>
<evidence type="ECO:0000256" key="4">
    <source>
        <dbReference type="ARBA" id="ARBA00048462"/>
    </source>
</evidence>
<reference evidence="7" key="1">
    <citation type="journal article" date="2012" name="J. Bacteriol.">
        <title>Revised Genome Sequence of Burkholderia thailandensis MSMB43 with Improved Annotation.</title>
        <authorList>
            <person name="Zhuo Y."/>
            <person name="Liu L."/>
            <person name="Wang Q."/>
            <person name="Liu X."/>
            <person name="Ren B."/>
            <person name="Liu M."/>
            <person name="Ni P."/>
            <person name="Cheng Y.Q."/>
            <person name="Zhang L."/>
        </authorList>
    </citation>
    <scope>NUCLEOTIDE SEQUENCE [LARGE SCALE GENOMIC DNA]</scope>
    <source>
        <strain evidence="7">MSMB43</strain>
    </source>
</reference>
<feature type="domain" description="Malonyl-CoA:ACP transacylase (MAT)" evidence="5">
    <location>
        <begin position="8"/>
        <end position="301"/>
    </location>
</feature>
<dbReference type="SUPFAM" id="SSF55048">
    <property type="entry name" value="Probable ACP-binding domain of malonyl-CoA ACP transacylase"/>
    <property type="match status" value="1"/>
</dbReference>
<dbReference type="PANTHER" id="PTHR42681:SF1">
    <property type="entry name" value="MALONYL-COA-ACYL CARRIER PROTEIN TRANSACYLASE, MITOCHONDRIAL"/>
    <property type="match status" value="1"/>
</dbReference>
<dbReference type="Pfam" id="PF00698">
    <property type="entry name" value="Acyl_transf_1"/>
    <property type="match status" value="1"/>
</dbReference>
<evidence type="ECO:0000256" key="1">
    <source>
        <dbReference type="ARBA" id="ARBA00013258"/>
    </source>
</evidence>
<evidence type="ECO:0000256" key="2">
    <source>
        <dbReference type="ARBA" id="ARBA00022679"/>
    </source>
</evidence>
<dbReference type="EC" id="2.3.1.39" evidence="1"/>
<dbReference type="Gene3D" id="3.40.366.10">
    <property type="entry name" value="Malonyl-Coenzyme A Acyl Carrier Protein, domain 2"/>
    <property type="match status" value="1"/>
</dbReference>
<organism evidence="6 7">
    <name type="scientific">Burkholderia humptydooensis MSMB43</name>
    <dbReference type="NCBI Taxonomy" id="441157"/>
    <lineage>
        <taxon>Bacteria</taxon>
        <taxon>Pseudomonadati</taxon>
        <taxon>Pseudomonadota</taxon>
        <taxon>Betaproteobacteria</taxon>
        <taxon>Burkholderiales</taxon>
        <taxon>Burkholderiaceae</taxon>
        <taxon>Burkholderia</taxon>
        <taxon>pseudomallei group</taxon>
    </lineage>
</organism>
<evidence type="ECO:0000259" key="5">
    <source>
        <dbReference type="SMART" id="SM00827"/>
    </source>
</evidence>
<protein>
    <recommendedName>
        <fullName evidence="1">[acyl-carrier-protein] S-malonyltransferase</fullName>
        <ecNumber evidence="1">2.3.1.39</ecNumber>
    </recommendedName>
</protein>
<dbReference type="Gene3D" id="3.30.70.250">
    <property type="entry name" value="Malonyl-CoA ACP transacylase, ACP-binding"/>
    <property type="match status" value="1"/>
</dbReference>
<comment type="catalytic activity">
    <reaction evidence="4">
        <text>holo-[ACP] + malonyl-CoA = malonyl-[ACP] + CoA</text>
        <dbReference type="Rhea" id="RHEA:41792"/>
        <dbReference type="Rhea" id="RHEA-COMP:9623"/>
        <dbReference type="Rhea" id="RHEA-COMP:9685"/>
        <dbReference type="ChEBI" id="CHEBI:57287"/>
        <dbReference type="ChEBI" id="CHEBI:57384"/>
        <dbReference type="ChEBI" id="CHEBI:64479"/>
        <dbReference type="ChEBI" id="CHEBI:78449"/>
        <dbReference type="EC" id="2.3.1.39"/>
    </reaction>
</comment>
<gene>
    <name evidence="6" type="ORF">A33K_17646</name>
</gene>
<dbReference type="PANTHER" id="PTHR42681">
    <property type="entry name" value="MALONYL-COA-ACYL CARRIER PROTEIN TRANSACYLASE, MITOCHONDRIAL"/>
    <property type="match status" value="1"/>
</dbReference>